<name>W8RVG1_9RHOB</name>
<dbReference type="KEGG" id="red:roselon_02992"/>
<dbReference type="Proteomes" id="UP000019593">
    <property type="component" value="Chromosome"/>
</dbReference>
<sequence length="122" mass="12376">MRRAAFILVLIGSAAAASAEPWRCDMTVACPADAPCDASDLTLDLLAADHAGELFLTGLGQDIPVAALSPDGAARHHYAGHGANAAALLLSIEADSRAVLTLHSTGPTGAATSYFGTCEELT</sequence>
<dbReference type="RefSeq" id="WP_025312951.1">
    <property type="nucleotide sequence ID" value="NZ_CP004372.1"/>
</dbReference>
<dbReference type="EMBL" id="CP004372">
    <property type="protein sequence ID" value="AHM05273.1"/>
    <property type="molecule type" value="Genomic_DNA"/>
</dbReference>
<dbReference type="eggNOG" id="ENOG502ZTCG">
    <property type="taxonomic scope" value="Bacteria"/>
</dbReference>
<proteinExistence type="predicted"/>
<reference evidence="2 3" key="1">
    <citation type="submission" date="2013-03" db="EMBL/GenBank/DDBJ databases">
        <authorList>
            <person name="Fiebig A."/>
            <person name="Goeker M."/>
            <person name="Klenk H.-P.P."/>
        </authorList>
    </citation>
    <scope>NUCLEOTIDE SEQUENCE [LARGE SCALE GENOMIC DNA]</scope>
    <source>
        <strain evidence="3">DSM 19469</strain>
    </source>
</reference>
<keyword evidence="1" id="KW-0732">Signal</keyword>
<organism evidence="2 3">
    <name type="scientific">Roseicyclus elongatus DSM 19469</name>
    <dbReference type="NCBI Taxonomy" id="1294273"/>
    <lineage>
        <taxon>Bacteria</taxon>
        <taxon>Pseudomonadati</taxon>
        <taxon>Pseudomonadota</taxon>
        <taxon>Alphaproteobacteria</taxon>
        <taxon>Rhodobacterales</taxon>
        <taxon>Roseobacteraceae</taxon>
        <taxon>Roseicyclus</taxon>
    </lineage>
</organism>
<protein>
    <submittedName>
        <fullName evidence="2">Uncharacterized protein</fullName>
    </submittedName>
</protein>
<gene>
    <name evidence="2" type="ORF">roselon_02992</name>
</gene>
<accession>W8RVG1</accession>
<dbReference type="STRING" id="1294273.roselon_02992"/>
<evidence type="ECO:0000256" key="1">
    <source>
        <dbReference type="SAM" id="SignalP"/>
    </source>
</evidence>
<feature type="signal peptide" evidence="1">
    <location>
        <begin position="1"/>
        <end position="19"/>
    </location>
</feature>
<keyword evidence="3" id="KW-1185">Reference proteome</keyword>
<feature type="chain" id="PRO_5004912840" evidence="1">
    <location>
        <begin position="20"/>
        <end position="122"/>
    </location>
</feature>
<dbReference type="AlphaFoldDB" id="W8RVG1"/>
<dbReference type="HOGENOM" id="CLU_2024997_0_0_5"/>
<evidence type="ECO:0000313" key="3">
    <source>
        <dbReference type="Proteomes" id="UP000019593"/>
    </source>
</evidence>
<evidence type="ECO:0000313" key="2">
    <source>
        <dbReference type="EMBL" id="AHM05273.1"/>
    </source>
</evidence>